<comment type="subcellular location">
    <subcellularLocation>
        <location evidence="1">Nucleus</location>
    </subcellularLocation>
</comment>
<dbReference type="FunFam" id="1.10.10.60:FF:000104">
    <property type="entry name" value="trihelix transcription factor ASIL2"/>
    <property type="match status" value="1"/>
</dbReference>
<dbReference type="EMBL" id="JAAARO010000018">
    <property type="protein sequence ID" value="KAF5731391.1"/>
    <property type="molecule type" value="Genomic_DNA"/>
</dbReference>
<comment type="caution">
    <text evidence="10">The sequence shown here is derived from an EMBL/GenBank/DDBJ whole genome shotgun (WGS) entry which is preliminary data.</text>
</comment>
<evidence type="ECO:0000313" key="11">
    <source>
        <dbReference type="Proteomes" id="UP000593562"/>
    </source>
</evidence>
<dbReference type="FunCoup" id="A0A7J7CB40">
    <property type="interactions" value="206"/>
</dbReference>
<dbReference type="GO" id="GO:0000976">
    <property type="term" value="F:transcription cis-regulatory region binding"/>
    <property type="evidence" value="ECO:0007669"/>
    <property type="project" value="TreeGrafter"/>
</dbReference>
<reference evidence="10 11" key="1">
    <citation type="journal article" date="2020" name="Nat. Commun.">
        <title>Genome of Tripterygium wilfordii and identification of cytochrome P450 involved in triptolide biosynthesis.</title>
        <authorList>
            <person name="Tu L."/>
            <person name="Su P."/>
            <person name="Zhang Z."/>
            <person name="Gao L."/>
            <person name="Wang J."/>
            <person name="Hu T."/>
            <person name="Zhou J."/>
            <person name="Zhang Y."/>
            <person name="Zhao Y."/>
            <person name="Liu Y."/>
            <person name="Song Y."/>
            <person name="Tong Y."/>
            <person name="Lu Y."/>
            <person name="Yang J."/>
            <person name="Xu C."/>
            <person name="Jia M."/>
            <person name="Peters R.J."/>
            <person name="Huang L."/>
            <person name="Gao W."/>
        </authorList>
    </citation>
    <scope>NUCLEOTIDE SEQUENCE [LARGE SCALE GENOMIC DNA]</scope>
    <source>
        <strain evidence="11">cv. XIE 37</strain>
        <tissue evidence="10">Leaf</tissue>
    </source>
</reference>
<dbReference type="InParanoid" id="A0A7J7CB40"/>
<dbReference type="InterPro" id="IPR044823">
    <property type="entry name" value="ASIL1/2-like"/>
</dbReference>
<protein>
    <recommendedName>
        <fullName evidence="9">Myb/SANT-like DNA-binding domain-containing protein</fullName>
    </recommendedName>
</protein>
<evidence type="ECO:0000313" key="10">
    <source>
        <dbReference type="EMBL" id="KAF5731391.1"/>
    </source>
</evidence>
<dbReference type="GO" id="GO:0005634">
    <property type="term" value="C:nucleus"/>
    <property type="evidence" value="ECO:0007669"/>
    <property type="project" value="UniProtKB-SubCell"/>
</dbReference>
<feature type="domain" description="Myb/SANT-like DNA-binding" evidence="9">
    <location>
        <begin position="14"/>
        <end position="115"/>
    </location>
</feature>
<dbReference type="InterPro" id="IPR044822">
    <property type="entry name" value="Myb_DNA-bind_4"/>
</dbReference>
<evidence type="ECO:0000259" key="9">
    <source>
        <dbReference type="Pfam" id="PF13837"/>
    </source>
</evidence>
<feature type="region of interest" description="Disordered" evidence="8">
    <location>
        <begin position="122"/>
        <end position="167"/>
    </location>
</feature>
<keyword evidence="6" id="KW-0539">Nucleus</keyword>
<proteinExistence type="predicted"/>
<keyword evidence="5" id="KW-0804">Transcription</keyword>
<evidence type="ECO:0000256" key="2">
    <source>
        <dbReference type="ARBA" id="ARBA00023015"/>
    </source>
</evidence>
<dbReference type="PANTHER" id="PTHR31307:SF50">
    <property type="entry name" value="SEQUENCE-SPECIFIC DNA BINDING TRANSCRIPTION FACTOR"/>
    <property type="match status" value="1"/>
</dbReference>
<evidence type="ECO:0000256" key="1">
    <source>
        <dbReference type="ARBA" id="ARBA00004123"/>
    </source>
</evidence>
<evidence type="ECO:0000256" key="3">
    <source>
        <dbReference type="ARBA" id="ARBA00023054"/>
    </source>
</evidence>
<feature type="coiled-coil region" evidence="7">
    <location>
        <begin position="214"/>
        <end position="248"/>
    </location>
</feature>
<evidence type="ECO:0000256" key="8">
    <source>
        <dbReference type="SAM" id="MobiDB-lite"/>
    </source>
</evidence>
<organism evidence="10 11">
    <name type="scientific">Tripterygium wilfordii</name>
    <name type="common">Thunder God vine</name>
    <dbReference type="NCBI Taxonomy" id="458696"/>
    <lineage>
        <taxon>Eukaryota</taxon>
        <taxon>Viridiplantae</taxon>
        <taxon>Streptophyta</taxon>
        <taxon>Embryophyta</taxon>
        <taxon>Tracheophyta</taxon>
        <taxon>Spermatophyta</taxon>
        <taxon>Magnoliopsida</taxon>
        <taxon>eudicotyledons</taxon>
        <taxon>Gunneridae</taxon>
        <taxon>Pentapetalae</taxon>
        <taxon>rosids</taxon>
        <taxon>fabids</taxon>
        <taxon>Celastrales</taxon>
        <taxon>Celastraceae</taxon>
        <taxon>Tripterygium</taxon>
    </lineage>
</organism>
<name>A0A7J7CB40_TRIWF</name>
<dbReference type="Gene3D" id="1.10.10.60">
    <property type="entry name" value="Homeodomain-like"/>
    <property type="match status" value="1"/>
</dbReference>
<gene>
    <name evidence="10" type="ORF">HS088_TW18G00068</name>
</gene>
<keyword evidence="2" id="KW-0805">Transcription regulation</keyword>
<keyword evidence="3 7" id="KW-0175">Coiled coil</keyword>
<evidence type="ECO:0000256" key="5">
    <source>
        <dbReference type="ARBA" id="ARBA00023163"/>
    </source>
</evidence>
<dbReference type="Proteomes" id="UP000593562">
    <property type="component" value="Unassembled WGS sequence"/>
</dbReference>
<dbReference type="AlphaFoldDB" id="A0A7J7CB40"/>
<evidence type="ECO:0000256" key="6">
    <source>
        <dbReference type="ARBA" id="ARBA00023242"/>
    </source>
</evidence>
<sequence length="288" mass="32981">MGSVNGALPLREDLWSDDATHTLIEAWGERYIAVNRGNVRQNQWQEIADTVNNYVSSCRRRRGLVTTNETARTDVQCRNRIDTLKKKHKTEKARVLDSNGAYISPWPFFARLDDLLGTSFPASSTRSTDRRPSPPAWSFSPVPVGPRSGAKKRTAQMKTPAGLADNGSLFRRSSSTFSAFAAAAIEAEGSDGSRSGSRRREKTRDTDYCKKDGYRELAEAIEKLGDMYERVESEKQRQMIELEKHRMLFAKELEVHRMQLFVDAQVQFQKIKRHKRDNGVELYRWQMM</sequence>
<keyword evidence="11" id="KW-1185">Reference proteome</keyword>
<evidence type="ECO:0000256" key="4">
    <source>
        <dbReference type="ARBA" id="ARBA00023125"/>
    </source>
</evidence>
<accession>A0A7J7CB40</accession>
<dbReference type="Pfam" id="PF13837">
    <property type="entry name" value="Myb_DNA-bind_4"/>
    <property type="match status" value="1"/>
</dbReference>
<dbReference type="PANTHER" id="PTHR31307">
    <property type="entry name" value="TRIHELIX TRANSCRIPTION FACTOR ASIL2"/>
    <property type="match status" value="1"/>
</dbReference>
<evidence type="ECO:0000256" key="7">
    <source>
        <dbReference type="SAM" id="Coils"/>
    </source>
</evidence>
<keyword evidence="4" id="KW-0238">DNA-binding</keyword>